<dbReference type="InterPro" id="IPR013766">
    <property type="entry name" value="Thioredoxin_domain"/>
</dbReference>
<keyword evidence="3" id="KW-0472">Membrane</keyword>
<dbReference type="KEGG" id="chya:V22_10350"/>
<feature type="domain" description="Thioredoxin" evidence="4">
    <location>
        <begin position="63"/>
        <end position="208"/>
    </location>
</feature>
<dbReference type="InterPro" id="IPR036249">
    <property type="entry name" value="Thioredoxin-like_sf"/>
</dbReference>
<organism evidence="5 6">
    <name type="scientific">Calycomorphotria hydatis</name>
    <dbReference type="NCBI Taxonomy" id="2528027"/>
    <lineage>
        <taxon>Bacteria</taxon>
        <taxon>Pseudomonadati</taxon>
        <taxon>Planctomycetota</taxon>
        <taxon>Planctomycetia</taxon>
        <taxon>Planctomycetales</taxon>
        <taxon>Planctomycetaceae</taxon>
        <taxon>Calycomorphotria</taxon>
    </lineage>
</organism>
<dbReference type="InterPro" id="IPR045302">
    <property type="entry name" value="NHL2_NHL_rpt_dom"/>
</dbReference>
<evidence type="ECO:0000256" key="2">
    <source>
        <dbReference type="SAM" id="MobiDB-lite"/>
    </source>
</evidence>
<dbReference type="PANTHER" id="PTHR46388:SF2">
    <property type="entry name" value="NHL REPEAT-CONTAINING PROTEIN 2"/>
    <property type="match status" value="1"/>
</dbReference>
<dbReference type="InterPro" id="IPR012336">
    <property type="entry name" value="Thioredoxin-like_fold"/>
</dbReference>
<dbReference type="Gene3D" id="3.40.30.10">
    <property type="entry name" value="Glutaredoxin"/>
    <property type="match status" value="1"/>
</dbReference>
<sequence length="567" mass="62481">MTRATRPSTRSSQSFWRRSRLAIMILLLVVGGISLWSQRNDVRAQEDEDVVKNEAGEPVPDPFPRKRPAPDFTGGLGWYNTEEPLTLEQVKGKVVLLDFWTYCCINCMHVLPDLEYLEKKYDKELVVIGVHSAKFENEKDGDAIREAILRYEIAHPVINDAEMKVWRKFGARAWPTIVLLDPEGQYCGFLSGEGNREILDDVIEKVVAYHEAKGTLDRKPLDLKLEKYKEEPTPLKYPGKVLADEAGNRLFISDSNHNRIVITDLDGKLLDIIGTGAAGAKDGGFDEATFDRQQGMELVGNVLYVADTENHLIRAVDLEKQTVSTLAGTGEQDRRRTPGGVLRETPLNSPWALLHHDGVLHIAMAGPHQMWSHELGSNEIGIFAGSGREDITNGSHASSAFAQPSGIAADEQAMYICDSEGSAIRRVPFDQTQDVTTVVGTHDLPRGRSLFEFGDLDGVGNEARLQHPLGIAYKDGVLYVADSYNHKLKKITLNKDETGYGTATSWLGTGEAGEGLEPLQFSEPAGLTIAGNYLFVADTNNHRVLKIDLQSGEAKVLAIDGLEPPKG</sequence>
<dbReference type="InterPro" id="IPR001258">
    <property type="entry name" value="NHL_repeat"/>
</dbReference>
<dbReference type="PANTHER" id="PTHR46388">
    <property type="entry name" value="NHL REPEAT-CONTAINING PROTEIN 2"/>
    <property type="match status" value="1"/>
</dbReference>
<gene>
    <name evidence="5" type="primary">ykuV_2</name>
    <name evidence="5" type="ORF">V22_10350</name>
</gene>
<dbReference type="Gene3D" id="2.120.10.30">
    <property type="entry name" value="TolB, C-terminal domain"/>
    <property type="match status" value="3"/>
</dbReference>
<protein>
    <submittedName>
        <fullName evidence="5">Thiol-disulfide oxidoreductase YkuV</fullName>
        <ecNumber evidence="5">1.8.-.-</ecNumber>
    </submittedName>
</protein>
<dbReference type="SUPFAM" id="SSF101898">
    <property type="entry name" value="NHL repeat"/>
    <property type="match status" value="1"/>
</dbReference>
<keyword evidence="5" id="KW-0560">Oxidoreductase</keyword>
<evidence type="ECO:0000256" key="3">
    <source>
        <dbReference type="SAM" id="Phobius"/>
    </source>
</evidence>
<reference evidence="5 6" key="1">
    <citation type="submission" date="2019-02" db="EMBL/GenBank/DDBJ databases">
        <title>Deep-cultivation of Planctomycetes and their phenomic and genomic characterization uncovers novel biology.</title>
        <authorList>
            <person name="Wiegand S."/>
            <person name="Jogler M."/>
            <person name="Boedeker C."/>
            <person name="Pinto D."/>
            <person name="Vollmers J."/>
            <person name="Rivas-Marin E."/>
            <person name="Kohn T."/>
            <person name="Peeters S.H."/>
            <person name="Heuer A."/>
            <person name="Rast P."/>
            <person name="Oberbeckmann S."/>
            <person name="Bunk B."/>
            <person name="Jeske O."/>
            <person name="Meyerdierks A."/>
            <person name="Storesund J.E."/>
            <person name="Kallscheuer N."/>
            <person name="Luecker S."/>
            <person name="Lage O.M."/>
            <person name="Pohl T."/>
            <person name="Merkel B.J."/>
            <person name="Hornburger P."/>
            <person name="Mueller R.-W."/>
            <person name="Bruemmer F."/>
            <person name="Labrenz M."/>
            <person name="Spormann A.M."/>
            <person name="Op den Camp H."/>
            <person name="Overmann J."/>
            <person name="Amann R."/>
            <person name="Jetten M.S.M."/>
            <person name="Mascher T."/>
            <person name="Medema M.H."/>
            <person name="Devos D.P."/>
            <person name="Kaster A.-K."/>
            <person name="Ovreas L."/>
            <person name="Rohde M."/>
            <person name="Galperin M.Y."/>
            <person name="Jogler C."/>
        </authorList>
    </citation>
    <scope>NUCLEOTIDE SEQUENCE [LARGE SCALE GENOMIC DNA]</scope>
    <source>
        <strain evidence="5 6">V22</strain>
    </source>
</reference>
<name>A0A517T619_9PLAN</name>
<evidence type="ECO:0000313" key="5">
    <source>
        <dbReference type="EMBL" id="QDT63810.1"/>
    </source>
</evidence>
<dbReference type="Proteomes" id="UP000319976">
    <property type="component" value="Chromosome"/>
</dbReference>
<dbReference type="AlphaFoldDB" id="A0A517T619"/>
<keyword evidence="3" id="KW-1133">Transmembrane helix</keyword>
<evidence type="ECO:0000259" key="4">
    <source>
        <dbReference type="PROSITE" id="PS51352"/>
    </source>
</evidence>
<dbReference type="Pfam" id="PF13905">
    <property type="entry name" value="Thioredoxin_8"/>
    <property type="match status" value="1"/>
</dbReference>
<dbReference type="SUPFAM" id="SSF52833">
    <property type="entry name" value="Thioredoxin-like"/>
    <property type="match status" value="1"/>
</dbReference>
<dbReference type="CDD" id="cd03012">
    <property type="entry name" value="TlpA_like_DipZ_like"/>
    <property type="match status" value="1"/>
</dbReference>
<dbReference type="RefSeq" id="WP_231734177.1">
    <property type="nucleotide sequence ID" value="NZ_CP036316.1"/>
</dbReference>
<dbReference type="Pfam" id="PF01436">
    <property type="entry name" value="NHL"/>
    <property type="match status" value="2"/>
</dbReference>
<dbReference type="GO" id="GO:0016491">
    <property type="term" value="F:oxidoreductase activity"/>
    <property type="evidence" value="ECO:0007669"/>
    <property type="project" value="UniProtKB-KW"/>
</dbReference>
<accession>A0A517T619</accession>
<dbReference type="EC" id="1.8.-.-" evidence="5"/>
<feature type="transmembrane region" description="Helical" evidence="3">
    <location>
        <begin position="21"/>
        <end position="37"/>
    </location>
</feature>
<feature type="region of interest" description="Disordered" evidence="2">
    <location>
        <begin position="47"/>
        <end position="68"/>
    </location>
</feature>
<dbReference type="PROSITE" id="PS51352">
    <property type="entry name" value="THIOREDOXIN_2"/>
    <property type="match status" value="1"/>
</dbReference>
<keyword evidence="1" id="KW-0677">Repeat</keyword>
<evidence type="ECO:0000256" key="1">
    <source>
        <dbReference type="ARBA" id="ARBA00022737"/>
    </source>
</evidence>
<keyword evidence="3" id="KW-0812">Transmembrane</keyword>
<keyword evidence="6" id="KW-1185">Reference proteome</keyword>
<dbReference type="CDD" id="cd14951">
    <property type="entry name" value="NHL-2_like"/>
    <property type="match status" value="1"/>
</dbReference>
<dbReference type="InterPro" id="IPR011042">
    <property type="entry name" value="6-blade_b-propeller_TolB-like"/>
</dbReference>
<proteinExistence type="predicted"/>
<evidence type="ECO:0000313" key="6">
    <source>
        <dbReference type="Proteomes" id="UP000319976"/>
    </source>
</evidence>
<dbReference type="EMBL" id="CP036316">
    <property type="protein sequence ID" value="QDT63810.1"/>
    <property type="molecule type" value="Genomic_DNA"/>
</dbReference>